<reference evidence="1" key="1">
    <citation type="submission" date="2023-03" db="EMBL/GenBank/DDBJ databases">
        <title>Actinorhabdospora filicis NBRC 111898.</title>
        <authorList>
            <person name="Ichikawa N."/>
            <person name="Sato H."/>
            <person name="Tonouchi N."/>
        </authorList>
    </citation>
    <scope>NUCLEOTIDE SEQUENCE</scope>
    <source>
        <strain evidence="1">NBRC 111898</strain>
    </source>
</reference>
<accession>A0A9W6SM41</accession>
<dbReference type="Pfam" id="PF13814">
    <property type="entry name" value="Replic_Relax"/>
    <property type="match status" value="1"/>
</dbReference>
<evidence type="ECO:0008006" key="3">
    <source>
        <dbReference type="Google" id="ProtNLM"/>
    </source>
</evidence>
<organism evidence="1 2">
    <name type="scientific">Actinorhabdospora filicis</name>
    <dbReference type="NCBI Taxonomy" id="1785913"/>
    <lineage>
        <taxon>Bacteria</taxon>
        <taxon>Bacillati</taxon>
        <taxon>Actinomycetota</taxon>
        <taxon>Actinomycetes</taxon>
        <taxon>Micromonosporales</taxon>
        <taxon>Micromonosporaceae</taxon>
        <taxon>Actinorhabdospora</taxon>
    </lineage>
</organism>
<proteinExistence type="predicted"/>
<comment type="caution">
    <text evidence="1">The sequence shown here is derived from an EMBL/GenBank/DDBJ whole genome shotgun (WGS) entry which is preliminary data.</text>
</comment>
<dbReference type="InterPro" id="IPR025855">
    <property type="entry name" value="Replic_Relax"/>
</dbReference>
<gene>
    <name evidence="1" type="ORF">Afil01_31380</name>
</gene>
<protein>
    <recommendedName>
        <fullName evidence="3">Replication-relaxation</fullName>
    </recommendedName>
</protein>
<evidence type="ECO:0000313" key="2">
    <source>
        <dbReference type="Proteomes" id="UP001165079"/>
    </source>
</evidence>
<keyword evidence="2" id="KW-1185">Reference proteome</keyword>
<dbReference type="Proteomes" id="UP001165079">
    <property type="component" value="Unassembled WGS sequence"/>
</dbReference>
<dbReference type="AlphaFoldDB" id="A0A9W6SM41"/>
<dbReference type="EMBL" id="BSTX01000002">
    <property type="protein sequence ID" value="GLZ78331.1"/>
    <property type="molecule type" value="Genomic_DNA"/>
</dbReference>
<sequence length="248" mass="27787">MTPRDQRIISVLADHHVLTTEQLAAMFFTSLSRAHERLLVLHRLGVLDRFRRVMRYGSSPYKWTLAHLGARLHAAVTGAPAPTAATVADRALRLSVSPKLPHLLAGNDFFVRLHTVLRATPEAGVAEWWNEEDSARACGMLVRPDGRASVRHPAGSVSFWYEHDTGSEPLTQLRAKVERYARIIHAEMRLPVLIELPSQVREDNLHQVLGARPPVAVATTYRQIAVDPMRVVWRVPGRLHRVGLLQVG</sequence>
<name>A0A9W6SM41_9ACTN</name>
<dbReference type="RefSeq" id="WP_285663489.1">
    <property type="nucleotide sequence ID" value="NZ_BSTX01000002.1"/>
</dbReference>
<evidence type="ECO:0000313" key="1">
    <source>
        <dbReference type="EMBL" id="GLZ78331.1"/>
    </source>
</evidence>